<feature type="non-terminal residue" evidence="1">
    <location>
        <position position="246"/>
    </location>
</feature>
<dbReference type="EMBL" id="UINC01200803">
    <property type="protein sequence ID" value="SVE19855.1"/>
    <property type="molecule type" value="Genomic_DNA"/>
</dbReference>
<feature type="non-terminal residue" evidence="1">
    <location>
        <position position="1"/>
    </location>
</feature>
<accession>A0A383BKF3</accession>
<organism evidence="1">
    <name type="scientific">marine metagenome</name>
    <dbReference type="NCBI Taxonomy" id="408172"/>
    <lineage>
        <taxon>unclassified sequences</taxon>
        <taxon>metagenomes</taxon>
        <taxon>ecological metagenomes</taxon>
    </lineage>
</organism>
<name>A0A383BKF3_9ZZZZ</name>
<dbReference type="AlphaFoldDB" id="A0A383BKF3"/>
<evidence type="ECO:0000313" key="1">
    <source>
        <dbReference type="EMBL" id="SVE19855.1"/>
    </source>
</evidence>
<sequence length="246" mass="25878">TPGRYEKMLSGTNLDVNQLLSLIEPRQGKATIGKVAVNAVMSGCLPEHLPVLVAAANALGNSDLNLKALNTTTHPCAVLAIISGPIVEEIDINSTYNALGQGSLANATIGRAVRSMLLNIGGGTPGILDRATMGSPAKFSFCFGERADESPWGETLAMERGFAPDQNTVTLCGVEGPHNVNDHYGKTAEEILLTVGGTMAQPGLNNSYLGGEIMVVLGPEHAEIIAKDGFSKSDIRNFLMEHARIP</sequence>
<reference evidence="1" key="1">
    <citation type="submission" date="2018-05" db="EMBL/GenBank/DDBJ databases">
        <authorList>
            <person name="Lanie J.A."/>
            <person name="Ng W.-L."/>
            <person name="Kazmierczak K.M."/>
            <person name="Andrzejewski T.M."/>
            <person name="Davidsen T.M."/>
            <person name="Wayne K.J."/>
            <person name="Tettelin H."/>
            <person name="Glass J.I."/>
            <person name="Rusch D."/>
            <person name="Podicherti R."/>
            <person name="Tsui H.-C.T."/>
            <person name="Winkler M.E."/>
        </authorList>
    </citation>
    <scope>NUCLEOTIDE SEQUENCE</scope>
</reference>
<protein>
    <submittedName>
        <fullName evidence="1">Uncharacterized protein</fullName>
    </submittedName>
</protein>
<proteinExistence type="predicted"/>
<gene>
    <name evidence="1" type="ORF">METZ01_LOCUS472709</name>
</gene>